<organism evidence="1 2">
    <name type="scientific">Senna tora</name>
    <dbReference type="NCBI Taxonomy" id="362788"/>
    <lineage>
        <taxon>Eukaryota</taxon>
        <taxon>Viridiplantae</taxon>
        <taxon>Streptophyta</taxon>
        <taxon>Embryophyta</taxon>
        <taxon>Tracheophyta</taxon>
        <taxon>Spermatophyta</taxon>
        <taxon>Magnoliopsida</taxon>
        <taxon>eudicotyledons</taxon>
        <taxon>Gunneridae</taxon>
        <taxon>Pentapetalae</taxon>
        <taxon>rosids</taxon>
        <taxon>fabids</taxon>
        <taxon>Fabales</taxon>
        <taxon>Fabaceae</taxon>
        <taxon>Caesalpinioideae</taxon>
        <taxon>Cassia clade</taxon>
        <taxon>Senna</taxon>
    </lineage>
</organism>
<evidence type="ECO:0000313" key="2">
    <source>
        <dbReference type="Proteomes" id="UP000634136"/>
    </source>
</evidence>
<dbReference type="AlphaFoldDB" id="A0A834X611"/>
<comment type="caution">
    <text evidence="1">The sequence shown here is derived from an EMBL/GenBank/DDBJ whole genome shotgun (WGS) entry which is preliminary data.</text>
</comment>
<gene>
    <name evidence="1" type="ORF">G2W53_007363</name>
</gene>
<dbReference type="EMBL" id="JAAIUW010000003">
    <property type="protein sequence ID" value="KAF7838881.1"/>
    <property type="molecule type" value="Genomic_DNA"/>
</dbReference>
<dbReference type="OrthoDB" id="1936883at2759"/>
<dbReference type="Gene3D" id="3.80.10.10">
    <property type="entry name" value="Ribonuclease Inhibitor"/>
    <property type="match status" value="1"/>
</dbReference>
<protein>
    <submittedName>
        <fullName evidence="1">TMV resistance protein N-like</fullName>
    </submittedName>
</protein>
<dbReference type="SUPFAM" id="SSF52058">
    <property type="entry name" value="L domain-like"/>
    <property type="match status" value="1"/>
</dbReference>
<reference evidence="1" key="1">
    <citation type="submission" date="2020-09" db="EMBL/GenBank/DDBJ databases">
        <title>Genome-Enabled Discovery of Anthraquinone Biosynthesis in Senna tora.</title>
        <authorList>
            <person name="Kang S.-H."/>
            <person name="Pandey R.P."/>
            <person name="Lee C.-M."/>
            <person name="Sim J.-S."/>
            <person name="Jeong J.-T."/>
            <person name="Choi B.-S."/>
            <person name="Jung M."/>
            <person name="Ginzburg D."/>
            <person name="Zhao K."/>
            <person name="Won S.Y."/>
            <person name="Oh T.-J."/>
            <person name="Yu Y."/>
            <person name="Kim N.-H."/>
            <person name="Lee O.R."/>
            <person name="Lee T.-H."/>
            <person name="Bashyal P."/>
            <person name="Kim T.-S."/>
            <person name="Lee W.-H."/>
            <person name="Kawkins C."/>
            <person name="Kim C.-K."/>
            <person name="Kim J.S."/>
            <person name="Ahn B.O."/>
            <person name="Rhee S.Y."/>
            <person name="Sohng J.K."/>
        </authorList>
    </citation>
    <scope>NUCLEOTIDE SEQUENCE</scope>
    <source>
        <tissue evidence="1">Leaf</tissue>
    </source>
</reference>
<dbReference type="InterPro" id="IPR032675">
    <property type="entry name" value="LRR_dom_sf"/>
</dbReference>
<name>A0A834X611_9FABA</name>
<keyword evidence="2" id="KW-1185">Reference proteome</keyword>
<sequence length="177" mass="20079">MDESGVETLHASIKLLSKLDEVHLRDGMRLRCLPELPSSIRYLDFIGCTSLETLPTNMKHLLELEEVDLKDCRTLECLPELQPSIERLNSFSPLVLSWLSMAQKLLFLMSKYEADLDLCKNKTTISGVLDLKAEKVMKSAHVLKGKLGMKLSNERMNARERAPGNDNIVDINQDEHD</sequence>
<dbReference type="Proteomes" id="UP000634136">
    <property type="component" value="Unassembled WGS sequence"/>
</dbReference>
<proteinExistence type="predicted"/>
<evidence type="ECO:0000313" key="1">
    <source>
        <dbReference type="EMBL" id="KAF7838881.1"/>
    </source>
</evidence>
<accession>A0A834X611</accession>